<dbReference type="InterPro" id="IPR045426">
    <property type="entry name" value="ADYC"/>
</dbReference>
<evidence type="ECO:0000313" key="4">
    <source>
        <dbReference type="Proteomes" id="UP000268094"/>
    </source>
</evidence>
<keyword evidence="1" id="KW-0732">Signal</keyword>
<protein>
    <recommendedName>
        <fullName evidence="2">ADYC domain-containing protein</fullName>
    </recommendedName>
</protein>
<organism evidence="3 4">
    <name type="scientific">Corallococcus terminator</name>
    <dbReference type="NCBI Taxonomy" id="2316733"/>
    <lineage>
        <taxon>Bacteria</taxon>
        <taxon>Pseudomonadati</taxon>
        <taxon>Myxococcota</taxon>
        <taxon>Myxococcia</taxon>
        <taxon>Myxococcales</taxon>
        <taxon>Cystobacterineae</taxon>
        <taxon>Myxococcaceae</taxon>
        <taxon>Corallococcus</taxon>
    </lineage>
</organism>
<gene>
    <name evidence="3" type="ORF">D7V88_17335</name>
</gene>
<proteinExistence type="predicted"/>
<dbReference type="OrthoDB" id="8066319at2"/>
<dbReference type="AlphaFoldDB" id="A0A3A8JB54"/>
<feature type="chain" id="PRO_5017415300" description="ADYC domain-containing protein" evidence="1">
    <location>
        <begin position="22"/>
        <end position="485"/>
    </location>
</feature>
<feature type="domain" description="ADYC" evidence="2">
    <location>
        <begin position="230"/>
        <end position="423"/>
    </location>
</feature>
<feature type="signal peptide" evidence="1">
    <location>
        <begin position="1"/>
        <end position="21"/>
    </location>
</feature>
<reference evidence="4" key="1">
    <citation type="submission" date="2018-09" db="EMBL/GenBank/DDBJ databases">
        <authorList>
            <person name="Livingstone P.G."/>
            <person name="Whitworth D.E."/>
        </authorList>
    </citation>
    <scope>NUCLEOTIDE SEQUENCE [LARGE SCALE GENOMIC DNA]</scope>
    <source>
        <strain evidence="4">CA054A</strain>
    </source>
</reference>
<dbReference type="Pfam" id="PF20032">
    <property type="entry name" value="ADYC"/>
    <property type="match status" value="1"/>
</dbReference>
<dbReference type="EMBL" id="RAVZ01000109">
    <property type="protein sequence ID" value="RKG86713.1"/>
    <property type="molecule type" value="Genomic_DNA"/>
</dbReference>
<evidence type="ECO:0000313" key="3">
    <source>
        <dbReference type="EMBL" id="RKG86713.1"/>
    </source>
</evidence>
<evidence type="ECO:0000256" key="1">
    <source>
        <dbReference type="SAM" id="SignalP"/>
    </source>
</evidence>
<comment type="caution">
    <text evidence="3">The sequence shown here is derived from an EMBL/GenBank/DDBJ whole genome shotgun (WGS) entry which is preliminary data.</text>
</comment>
<name>A0A3A8JB54_9BACT</name>
<accession>A0A3A8JB54</accession>
<dbReference type="PROSITE" id="PS51257">
    <property type="entry name" value="PROKAR_LIPOPROTEIN"/>
    <property type="match status" value="1"/>
</dbReference>
<sequence>MKSIFRLLPACLSVGFFVACGVPAPEDDLPAPVLVTQDFADGNDGSHSQGRQLHGTTHGSIAFANAAFLRDGQRRPVTLELDKGELVADLTLRLQTTTSSLENCAMPGSSGPDRSCGLTVLGHGTCTPGVRVTLSSGGGICNIRHPGSCTGEPVMRVCADEKSCEHQDANHIATGAPVCASETCPNAVFNCPASGVYTVLAGAYTPGEAWSLTPSVNKGEFPATQQKLRGTQLVGLLMHPASGTGTLEVTAAVNAMNVATTESPGTWDPSGSTFLYRVRALGAQPLSNICDNNPVPNGGEALVVPVRGLYDDLGVRTESTAAFTLACDYAVISKCYRWGYKPWLDGAQAGPVTQAHWACTRMARADYCGAGDSYTNDGTPIRLWDDLTPTINPPPANPIPAVSMTFEAGWKTNGAACLSHWRWKTLQANTCINLHWPIYDANGNVTNDCRSPGATESCSAICDDAREATKLFGAKVFNESKSNGP</sequence>
<evidence type="ECO:0000259" key="2">
    <source>
        <dbReference type="Pfam" id="PF20032"/>
    </source>
</evidence>
<keyword evidence="4" id="KW-1185">Reference proteome</keyword>
<dbReference type="RefSeq" id="WP_120541753.1">
    <property type="nucleotide sequence ID" value="NZ_RAVZ01000109.1"/>
</dbReference>
<dbReference type="Proteomes" id="UP000268094">
    <property type="component" value="Unassembled WGS sequence"/>
</dbReference>